<dbReference type="Pfam" id="PF11751">
    <property type="entry name" value="PorP_SprF"/>
    <property type="match status" value="1"/>
</dbReference>
<organism evidence="1 2">
    <name type="scientific">Sporocytophaga myxococcoides</name>
    <dbReference type="NCBI Taxonomy" id="153721"/>
    <lineage>
        <taxon>Bacteria</taxon>
        <taxon>Pseudomonadati</taxon>
        <taxon>Bacteroidota</taxon>
        <taxon>Cytophagia</taxon>
        <taxon>Cytophagales</taxon>
        <taxon>Cytophagaceae</taxon>
        <taxon>Sporocytophaga</taxon>
    </lineage>
</organism>
<dbReference type="eggNOG" id="COG2885">
    <property type="taxonomic scope" value="Bacteria"/>
</dbReference>
<keyword evidence="2" id="KW-1185">Reference proteome</keyword>
<proteinExistence type="predicted"/>
<dbReference type="InterPro" id="IPR019861">
    <property type="entry name" value="PorP/SprF_Bacteroidetes"/>
</dbReference>
<gene>
    <name evidence="1" type="ORF">MYP_2393</name>
</gene>
<dbReference type="Proteomes" id="UP000030185">
    <property type="component" value="Unassembled WGS sequence"/>
</dbReference>
<evidence type="ECO:0000313" key="1">
    <source>
        <dbReference type="EMBL" id="GAL85164.1"/>
    </source>
</evidence>
<dbReference type="EMBL" id="BBLT01000004">
    <property type="protein sequence ID" value="GAL85164.1"/>
    <property type="molecule type" value="Genomic_DNA"/>
</dbReference>
<comment type="caution">
    <text evidence="1">The sequence shown here is derived from an EMBL/GenBank/DDBJ whole genome shotgun (WGS) entry which is preliminary data.</text>
</comment>
<accession>A0A098LFC7</accession>
<dbReference type="Gene3D" id="2.40.160.20">
    <property type="match status" value="1"/>
</dbReference>
<name>A0A098LFC7_9BACT</name>
<dbReference type="AlphaFoldDB" id="A0A098LFC7"/>
<dbReference type="NCBIfam" id="TIGR03519">
    <property type="entry name" value="T9SS_PorP_fam"/>
    <property type="match status" value="1"/>
</dbReference>
<reference evidence="1 2" key="1">
    <citation type="submission" date="2014-09" db="EMBL/GenBank/DDBJ databases">
        <title>Sporocytophaga myxococcoides PG-01 genome sequencing.</title>
        <authorList>
            <person name="Liu L."/>
            <person name="Gao P.J."/>
            <person name="Chen G.J."/>
            <person name="Wang L.S."/>
        </authorList>
    </citation>
    <scope>NUCLEOTIDE SEQUENCE [LARGE SCALE GENOMIC DNA]</scope>
    <source>
        <strain evidence="1 2">PG-01</strain>
    </source>
</reference>
<evidence type="ECO:0000313" key="2">
    <source>
        <dbReference type="Proteomes" id="UP000030185"/>
    </source>
</evidence>
<protein>
    <submittedName>
        <fullName evidence="1">Bacteroidetes-specific putative membrane protein</fullName>
    </submittedName>
</protein>
<dbReference type="STRING" id="153721.MYP_2393"/>
<sequence length="284" mass="32454">MAQQMPLVSNFMFNQLIYNPAAAGMQETQFNANLVSRFQWTGMNGAPVTNMFWADYRFPAKKMALGLNLNYDKFGANRNTDFLLNYAYYVPLTSKWKLSMGLRMGFTSAKFSTAYLDRVWDQGDPVVEASNVSAMMPKAGAGLQLSAKNFYAGFTAPDLIMSDKQNLYGNEGKPFFSKKRNYMMMAGYRVKLSDSYKLYPNLRISYFPDSKVRADLNLIFEITDYFWAGATYSSYKSHALMAGTHISSRVRFAYAYEFKRDLGVNLNTHEINLMLNLDGLFRKK</sequence>